<dbReference type="Gene3D" id="3.30.420.10">
    <property type="entry name" value="Ribonuclease H-like superfamily/Ribonuclease H"/>
    <property type="match status" value="1"/>
</dbReference>
<name>A0A449B6Z8_9BACT</name>
<dbReference type="KEGG" id="mcou:NCTC10179_00552"/>
<evidence type="ECO:0000313" key="3">
    <source>
        <dbReference type="EMBL" id="VEU76374.1"/>
    </source>
</evidence>
<dbReference type="GO" id="GO:0004803">
    <property type="term" value="F:transposase activity"/>
    <property type="evidence" value="ECO:0007669"/>
    <property type="project" value="TreeGrafter"/>
</dbReference>
<evidence type="ECO:0000313" key="4">
    <source>
        <dbReference type="Proteomes" id="UP000289497"/>
    </source>
</evidence>
<dbReference type="NCBIfam" id="NF033563">
    <property type="entry name" value="transpos_IS30"/>
    <property type="match status" value="1"/>
</dbReference>
<dbReference type="EMBL" id="LR215039">
    <property type="protein sequence ID" value="VEU76369.1"/>
    <property type="molecule type" value="Genomic_DNA"/>
</dbReference>
<dbReference type="SUPFAM" id="SSF53098">
    <property type="entry name" value="Ribonuclease H-like"/>
    <property type="match status" value="1"/>
</dbReference>
<protein>
    <submittedName>
        <fullName evidence="2">Transposase</fullName>
    </submittedName>
</protein>
<dbReference type="GO" id="GO:0015074">
    <property type="term" value="P:DNA integration"/>
    <property type="evidence" value="ECO:0007669"/>
    <property type="project" value="InterPro"/>
</dbReference>
<reference evidence="2 4" key="1">
    <citation type="submission" date="2019-01" db="EMBL/GenBank/DDBJ databases">
        <authorList>
            <consortium name="Pathogen Informatics"/>
        </authorList>
    </citation>
    <scope>NUCLEOTIDE SEQUENCE [LARGE SCALE GENOMIC DNA]</scope>
    <source>
        <strain evidence="2 4">NCTC10179</strain>
    </source>
</reference>
<dbReference type="GO" id="GO:0003676">
    <property type="term" value="F:nucleic acid binding"/>
    <property type="evidence" value="ECO:0007669"/>
    <property type="project" value="InterPro"/>
</dbReference>
<dbReference type="InterPro" id="IPR053392">
    <property type="entry name" value="Transposase_IS30-like"/>
</dbReference>
<sequence>MFDCKTHGIEITYMKITNHFPDLKIPSLRTVFNWINSDLWVVKRSYRLRTFYKKGRKRELSVTDRLVGKRWIRPYWSRPEEINDRRIFGHWEIDLIVGKYGKENEHLLTFVERKTRYGIIKKVKSKSGWVINKVLRDLIKEYQLNVKSITTDNGFEFYYLLCIANKLKIYIYKTDPYASFQKGTIENFNGMVRRFFPKGTNFNKVTDEEIFNVQTKINSCPMKSFDWFSRDELFFNLNYYKEKWNPINPDEQLYEWKPRKWPSNTKRNKFFKNRK</sequence>
<dbReference type="RefSeq" id="WP_223213880.1">
    <property type="nucleotide sequence ID" value="NZ_LR215039.1"/>
</dbReference>
<dbReference type="InterPro" id="IPR051917">
    <property type="entry name" value="Transposase-Integrase"/>
</dbReference>
<dbReference type="GO" id="GO:0032196">
    <property type="term" value="P:transposition"/>
    <property type="evidence" value="ECO:0007669"/>
    <property type="project" value="TreeGrafter"/>
</dbReference>
<dbReference type="InterPro" id="IPR012337">
    <property type="entry name" value="RNaseH-like_sf"/>
</dbReference>
<dbReference type="EMBL" id="LR215039">
    <property type="protein sequence ID" value="VEU76374.1"/>
    <property type="molecule type" value="Genomic_DNA"/>
</dbReference>
<dbReference type="KEGG" id="mcou:NCTC10179_00547"/>
<keyword evidence="4" id="KW-1185">Reference proteome</keyword>
<evidence type="ECO:0000259" key="1">
    <source>
        <dbReference type="PROSITE" id="PS50994"/>
    </source>
</evidence>
<dbReference type="Proteomes" id="UP000289497">
    <property type="component" value="Chromosome"/>
</dbReference>
<dbReference type="PROSITE" id="PS50994">
    <property type="entry name" value="INTEGRASE"/>
    <property type="match status" value="1"/>
</dbReference>
<feature type="domain" description="Integrase catalytic" evidence="1">
    <location>
        <begin position="75"/>
        <end position="238"/>
    </location>
</feature>
<dbReference type="GO" id="GO:0005829">
    <property type="term" value="C:cytosol"/>
    <property type="evidence" value="ECO:0007669"/>
    <property type="project" value="TreeGrafter"/>
</dbReference>
<dbReference type="InterPro" id="IPR001584">
    <property type="entry name" value="Integrase_cat-core"/>
</dbReference>
<gene>
    <name evidence="2" type="ORF">NCTC10179_00547</name>
    <name evidence="3" type="ORF">NCTC10179_00552</name>
</gene>
<organism evidence="2 4">
    <name type="scientific">Mycoplasmopsis columboralis</name>
    <dbReference type="NCBI Taxonomy" id="171282"/>
    <lineage>
        <taxon>Bacteria</taxon>
        <taxon>Bacillati</taxon>
        <taxon>Mycoplasmatota</taxon>
        <taxon>Mycoplasmoidales</taxon>
        <taxon>Metamycoplasmataceae</taxon>
        <taxon>Mycoplasmopsis</taxon>
    </lineage>
</organism>
<dbReference type="InterPro" id="IPR036397">
    <property type="entry name" value="RNaseH_sf"/>
</dbReference>
<dbReference type="PANTHER" id="PTHR10948:SF23">
    <property type="entry name" value="TRANSPOSASE INSI FOR INSERTION SEQUENCE ELEMENT IS30A-RELATED"/>
    <property type="match status" value="1"/>
</dbReference>
<proteinExistence type="predicted"/>
<accession>A0A449B6Z8</accession>
<dbReference type="PANTHER" id="PTHR10948">
    <property type="entry name" value="TRANSPOSASE"/>
    <property type="match status" value="1"/>
</dbReference>
<evidence type="ECO:0000313" key="2">
    <source>
        <dbReference type="EMBL" id="VEU76369.1"/>
    </source>
</evidence>
<dbReference type="AlphaFoldDB" id="A0A449B6Z8"/>